<dbReference type="AlphaFoldDB" id="A0A0D2EM78"/>
<dbReference type="HOGENOM" id="CLU_2922640_0_0_1"/>
<evidence type="ECO:0000313" key="2">
    <source>
        <dbReference type="Proteomes" id="UP000054342"/>
    </source>
</evidence>
<accession>A0A0D2EM78</accession>
<dbReference type="OrthoDB" id="4232400at2759"/>
<reference evidence="1 2" key="1">
    <citation type="submission" date="2015-01" db="EMBL/GenBank/DDBJ databases">
        <title>The Genome Sequence of Exophiala xenobiotica CBS118157.</title>
        <authorList>
            <consortium name="The Broad Institute Genomics Platform"/>
            <person name="Cuomo C."/>
            <person name="de Hoog S."/>
            <person name="Gorbushina A."/>
            <person name="Stielow B."/>
            <person name="Teixiera M."/>
            <person name="Abouelleil A."/>
            <person name="Chapman S.B."/>
            <person name="Priest M."/>
            <person name="Young S.K."/>
            <person name="Wortman J."/>
            <person name="Nusbaum C."/>
            <person name="Birren B."/>
        </authorList>
    </citation>
    <scope>NUCLEOTIDE SEQUENCE [LARGE SCALE GENOMIC DNA]</scope>
    <source>
        <strain evidence="1 2">CBS 118157</strain>
    </source>
</reference>
<keyword evidence="2" id="KW-1185">Reference proteome</keyword>
<dbReference type="RefSeq" id="XP_013309553.1">
    <property type="nucleotide sequence ID" value="XM_013454099.1"/>
</dbReference>
<dbReference type="GeneID" id="25332601"/>
<name>A0A0D2EM78_9EURO</name>
<dbReference type="EMBL" id="KN847323">
    <property type="protein sequence ID" value="KIW48969.1"/>
    <property type="molecule type" value="Genomic_DNA"/>
</dbReference>
<protein>
    <submittedName>
        <fullName evidence="1">Uncharacterized protein</fullName>
    </submittedName>
</protein>
<evidence type="ECO:0000313" key="1">
    <source>
        <dbReference type="EMBL" id="KIW48969.1"/>
    </source>
</evidence>
<organism evidence="1 2">
    <name type="scientific">Exophiala xenobiotica</name>
    <dbReference type="NCBI Taxonomy" id="348802"/>
    <lineage>
        <taxon>Eukaryota</taxon>
        <taxon>Fungi</taxon>
        <taxon>Dikarya</taxon>
        <taxon>Ascomycota</taxon>
        <taxon>Pezizomycotina</taxon>
        <taxon>Eurotiomycetes</taxon>
        <taxon>Chaetothyriomycetidae</taxon>
        <taxon>Chaetothyriales</taxon>
        <taxon>Herpotrichiellaceae</taxon>
        <taxon>Exophiala</taxon>
    </lineage>
</organism>
<sequence>MPQSSNPGKEESGKEMGFNEMVRAAGFTSFNQFLLSYNLRVYNDEGVQEGKAILKVLFDKK</sequence>
<gene>
    <name evidence="1" type="ORF">PV05_10693</name>
</gene>
<proteinExistence type="predicted"/>
<dbReference type="Proteomes" id="UP000054342">
    <property type="component" value="Unassembled WGS sequence"/>
</dbReference>